<proteinExistence type="predicted"/>
<keyword evidence="3" id="KW-0808">Transferase</keyword>
<evidence type="ECO:0000313" key="4">
    <source>
        <dbReference type="Proteomes" id="UP000315112"/>
    </source>
</evidence>
<dbReference type="EMBL" id="CP046904">
    <property type="protein sequence ID" value="QGZ38468.1"/>
    <property type="molecule type" value="Genomic_DNA"/>
</dbReference>
<evidence type="ECO:0000313" key="2">
    <source>
        <dbReference type="EMBL" id="QGZ38468.1"/>
    </source>
</evidence>
<dbReference type="PANTHER" id="PTHR43792">
    <property type="entry name" value="GNAT FAMILY, PUTATIVE (AFU_ORTHOLOGUE AFUA_3G00765)-RELATED-RELATED"/>
    <property type="match status" value="1"/>
</dbReference>
<dbReference type="EMBL" id="VLKW01000002">
    <property type="protein sequence ID" value="TWI49982.1"/>
    <property type="molecule type" value="Genomic_DNA"/>
</dbReference>
<name>A0A562PZW3_9BURK</name>
<dbReference type="Gene3D" id="3.40.630.30">
    <property type="match status" value="1"/>
</dbReference>
<dbReference type="AlphaFoldDB" id="A0A562PZW3"/>
<feature type="domain" description="N-acetyltransferase" evidence="1">
    <location>
        <begin position="1"/>
        <end position="154"/>
    </location>
</feature>
<dbReference type="PANTHER" id="PTHR43792:SF13">
    <property type="entry name" value="ACETYLTRANSFERASE"/>
    <property type="match status" value="1"/>
</dbReference>
<gene>
    <name evidence="2" type="ORF">GO485_04970</name>
    <name evidence="3" type="ORF">IP92_01206</name>
</gene>
<keyword evidence="5" id="KW-1185">Reference proteome</keyword>
<sequence length="154" mass="16009">MILATTAQDYEALLRGTAPRGLRLADTPIAPPEVLQMLADVAATVRATFEPASWLIVEDDVVVGMCSVTRPPEGGVIDIGYGIAPGSQGRGSAGRAIAAIVAWARAEPAVHAITAETGIDNIASQKVLLRAGFATVGQRVDDEDGALLCWRCAT</sequence>
<dbReference type="Proteomes" id="UP000437862">
    <property type="component" value="Chromosome"/>
</dbReference>
<evidence type="ECO:0000313" key="3">
    <source>
        <dbReference type="EMBL" id="TWI49982.1"/>
    </source>
</evidence>
<dbReference type="PROSITE" id="PS51186">
    <property type="entry name" value="GNAT"/>
    <property type="match status" value="1"/>
</dbReference>
<protein>
    <submittedName>
        <fullName evidence="3">Acetyltransferase (GNAT) family protein</fullName>
    </submittedName>
    <submittedName>
        <fullName evidence="2">GNAT family N-acetyltransferase</fullName>
    </submittedName>
</protein>
<dbReference type="RefSeq" id="WP_145873627.1">
    <property type="nucleotide sequence ID" value="NZ_CP046904.1"/>
</dbReference>
<organism evidence="3 4">
    <name type="scientific">Pseudoduganella flava</name>
    <dbReference type="NCBI Taxonomy" id="871742"/>
    <lineage>
        <taxon>Bacteria</taxon>
        <taxon>Pseudomonadati</taxon>
        <taxon>Pseudomonadota</taxon>
        <taxon>Betaproteobacteria</taxon>
        <taxon>Burkholderiales</taxon>
        <taxon>Oxalobacteraceae</taxon>
        <taxon>Telluria group</taxon>
        <taxon>Pseudoduganella</taxon>
    </lineage>
</organism>
<dbReference type="OrthoDB" id="7852312at2"/>
<reference evidence="2 5" key="3">
    <citation type="submission" date="2019-12" db="EMBL/GenBank/DDBJ databases">
        <title>Draft Genome Sequences of Six Type Strains of the Genus Massilia.</title>
        <authorList>
            <person name="Miess H."/>
            <person name="Frediansyah A."/>
            <person name="Goeker M."/>
            <person name="Gross H."/>
        </authorList>
    </citation>
    <scope>NUCLEOTIDE SEQUENCE [LARGE SCALE GENOMIC DNA]</scope>
    <source>
        <strain evidence="2 5">DSM 26639</strain>
    </source>
</reference>
<dbReference type="InterPro" id="IPR051531">
    <property type="entry name" value="N-acetyltransferase"/>
</dbReference>
<dbReference type="InterPro" id="IPR000182">
    <property type="entry name" value="GNAT_dom"/>
</dbReference>
<dbReference type="Proteomes" id="UP000315112">
    <property type="component" value="Unassembled WGS sequence"/>
</dbReference>
<accession>A0A562PZW3</accession>
<dbReference type="Pfam" id="PF13302">
    <property type="entry name" value="Acetyltransf_3"/>
    <property type="match status" value="1"/>
</dbReference>
<dbReference type="GO" id="GO:0016747">
    <property type="term" value="F:acyltransferase activity, transferring groups other than amino-acyl groups"/>
    <property type="evidence" value="ECO:0007669"/>
    <property type="project" value="InterPro"/>
</dbReference>
<dbReference type="SUPFAM" id="SSF55729">
    <property type="entry name" value="Acyl-CoA N-acyltransferases (Nat)"/>
    <property type="match status" value="1"/>
</dbReference>
<dbReference type="CDD" id="cd04301">
    <property type="entry name" value="NAT_SF"/>
    <property type="match status" value="1"/>
</dbReference>
<reference evidence="3" key="2">
    <citation type="submission" date="2019-07" db="EMBL/GenBank/DDBJ databases">
        <authorList>
            <person name="Whitman W."/>
            <person name="Huntemann M."/>
            <person name="Clum A."/>
            <person name="Pillay M."/>
            <person name="Palaniappan K."/>
            <person name="Varghese N."/>
            <person name="Mikhailova N."/>
            <person name="Stamatis D."/>
            <person name="Reddy T."/>
            <person name="Daum C."/>
            <person name="Shapiro N."/>
            <person name="Ivanova N."/>
            <person name="Kyrpides N."/>
            <person name="Woyke T."/>
        </authorList>
    </citation>
    <scope>NUCLEOTIDE SEQUENCE</scope>
    <source>
        <strain evidence="3">CGMCC 1.10685</strain>
    </source>
</reference>
<evidence type="ECO:0000259" key="1">
    <source>
        <dbReference type="PROSITE" id="PS51186"/>
    </source>
</evidence>
<evidence type="ECO:0000313" key="5">
    <source>
        <dbReference type="Proteomes" id="UP000437862"/>
    </source>
</evidence>
<reference evidence="3 4" key="1">
    <citation type="journal article" date="2015" name="Stand. Genomic Sci.">
        <title>Genomic Encyclopedia of Bacterial and Archaeal Type Strains, Phase III: the genomes of soil and plant-associated and newly described type strains.</title>
        <authorList>
            <person name="Whitman W.B."/>
            <person name="Woyke T."/>
            <person name="Klenk H.P."/>
            <person name="Zhou Y."/>
            <person name="Lilburn T.G."/>
            <person name="Beck B.J."/>
            <person name="De Vos P."/>
            <person name="Vandamme P."/>
            <person name="Eisen J.A."/>
            <person name="Garrity G."/>
            <person name="Hugenholtz P."/>
            <person name="Kyrpides N.C."/>
        </authorList>
    </citation>
    <scope>NUCLEOTIDE SEQUENCE [LARGE SCALE GENOMIC DNA]</scope>
    <source>
        <strain evidence="3 4">CGMCC 1.10685</strain>
    </source>
</reference>
<dbReference type="InterPro" id="IPR016181">
    <property type="entry name" value="Acyl_CoA_acyltransferase"/>
</dbReference>